<dbReference type="PANTHER" id="PTHR30086">
    <property type="entry name" value="ARGININE EXPORTER PROTEIN ARGO"/>
    <property type="match status" value="1"/>
</dbReference>
<organism evidence="7 8">
    <name type="scientific">Candidatus Corynebacterium faecigallinarum</name>
    <dbReference type="NCBI Taxonomy" id="2838528"/>
    <lineage>
        <taxon>Bacteria</taxon>
        <taxon>Bacillati</taxon>
        <taxon>Actinomycetota</taxon>
        <taxon>Actinomycetes</taxon>
        <taxon>Mycobacteriales</taxon>
        <taxon>Corynebacteriaceae</taxon>
        <taxon>Corynebacterium</taxon>
    </lineage>
</organism>
<keyword evidence="5 6" id="KW-0472">Membrane</keyword>
<dbReference type="GO" id="GO:0015171">
    <property type="term" value="F:amino acid transmembrane transporter activity"/>
    <property type="evidence" value="ECO:0007669"/>
    <property type="project" value="TreeGrafter"/>
</dbReference>
<comment type="caution">
    <text evidence="7">The sequence shown here is derived from an EMBL/GenBank/DDBJ whole genome shotgun (WGS) entry which is preliminary data.</text>
</comment>
<keyword evidence="4 6" id="KW-1133">Transmembrane helix</keyword>
<dbReference type="Pfam" id="PF01810">
    <property type="entry name" value="LysE"/>
    <property type="match status" value="1"/>
</dbReference>
<proteinExistence type="predicted"/>
<keyword evidence="3 6" id="KW-0812">Transmembrane</keyword>
<comment type="subcellular location">
    <subcellularLocation>
        <location evidence="1">Cell membrane</location>
        <topology evidence="1">Multi-pass membrane protein</topology>
    </subcellularLocation>
</comment>
<name>A0A9D2QGR5_9CORY</name>
<evidence type="ECO:0000256" key="5">
    <source>
        <dbReference type="ARBA" id="ARBA00023136"/>
    </source>
</evidence>
<dbReference type="EMBL" id="DWVP01000022">
    <property type="protein sequence ID" value="HJC85747.1"/>
    <property type="molecule type" value="Genomic_DNA"/>
</dbReference>
<evidence type="ECO:0000256" key="3">
    <source>
        <dbReference type="ARBA" id="ARBA00022692"/>
    </source>
</evidence>
<dbReference type="InterPro" id="IPR001123">
    <property type="entry name" value="LeuE-type"/>
</dbReference>
<evidence type="ECO:0000256" key="1">
    <source>
        <dbReference type="ARBA" id="ARBA00004651"/>
    </source>
</evidence>
<evidence type="ECO:0000256" key="6">
    <source>
        <dbReference type="SAM" id="Phobius"/>
    </source>
</evidence>
<sequence>METALVLQFAVTAGLFALMPGADWAYAIGAGLKSPSSRALAAPVLGLASGYVIMVGVIAVGIGALVAANPAALTLLTVIGSCYIIYLGISTLVSLRRPASALVSSDAVSATGGGAASDGSTDNGLLGSYLRGMGVSGINPKGLMLLLALLPQFLTPGGWASGIQITLLGGIFIIEALLVYSSVAVLARALLQSRPRLNLAVSLGSGVFLTVFGGWLLVDALLV</sequence>
<dbReference type="Proteomes" id="UP000823858">
    <property type="component" value="Unassembled WGS sequence"/>
</dbReference>
<protein>
    <submittedName>
        <fullName evidence="7">LysE family translocator</fullName>
    </submittedName>
</protein>
<dbReference type="AlphaFoldDB" id="A0A9D2QGR5"/>
<reference evidence="7" key="1">
    <citation type="journal article" date="2021" name="PeerJ">
        <title>Extensive microbial diversity within the chicken gut microbiome revealed by metagenomics and culture.</title>
        <authorList>
            <person name="Gilroy R."/>
            <person name="Ravi A."/>
            <person name="Getino M."/>
            <person name="Pursley I."/>
            <person name="Horton D.L."/>
            <person name="Alikhan N.F."/>
            <person name="Baker D."/>
            <person name="Gharbi K."/>
            <person name="Hall N."/>
            <person name="Watson M."/>
            <person name="Adriaenssens E.M."/>
            <person name="Foster-Nyarko E."/>
            <person name="Jarju S."/>
            <person name="Secka A."/>
            <person name="Antonio M."/>
            <person name="Oren A."/>
            <person name="Chaudhuri R.R."/>
            <person name="La Ragione R."/>
            <person name="Hildebrand F."/>
            <person name="Pallen M.J."/>
        </authorList>
    </citation>
    <scope>NUCLEOTIDE SEQUENCE</scope>
    <source>
        <strain evidence="7">ChiHjej13B12-4958</strain>
    </source>
</reference>
<dbReference type="GO" id="GO:0005886">
    <property type="term" value="C:plasma membrane"/>
    <property type="evidence" value="ECO:0007669"/>
    <property type="project" value="UniProtKB-SubCell"/>
</dbReference>
<feature type="transmembrane region" description="Helical" evidence="6">
    <location>
        <begin position="165"/>
        <end position="187"/>
    </location>
</feature>
<evidence type="ECO:0000313" key="7">
    <source>
        <dbReference type="EMBL" id="HJC85747.1"/>
    </source>
</evidence>
<feature type="transmembrane region" description="Helical" evidence="6">
    <location>
        <begin position="40"/>
        <end position="66"/>
    </location>
</feature>
<dbReference type="PANTHER" id="PTHR30086:SF20">
    <property type="entry name" value="ARGININE EXPORTER PROTEIN ARGO-RELATED"/>
    <property type="match status" value="1"/>
</dbReference>
<keyword evidence="2" id="KW-1003">Cell membrane</keyword>
<evidence type="ECO:0000313" key="8">
    <source>
        <dbReference type="Proteomes" id="UP000823858"/>
    </source>
</evidence>
<feature type="transmembrane region" description="Helical" evidence="6">
    <location>
        <begin position="6"/>
        <end position="28"/>
    </location>
</feature>
<reference evidence="7" key="2">
    <citation type="submission" date="2021-04" db="EMBL/GenBank/DDBJ databases">
        <authorList>
            <person name="Gilroy R."/>
        </authorList>
    </citation>
    <scope>NUCLEOTIDE SEQUENCE</scope>
    <source>
        <strain evidence="7">ChiHjej13B12-4958</strain>
    </source>
</reference>
<evidence type="ECO:0000256" key="2">
    <source>
        <dbReference type="ARBA" id="ARBA00022475"/>
    </source>
</evidence>
<evidence type="ECO:0000256" key="4">
    <source>
        <dbReference type="ARBA" id="ARBA00022989"/>
    </source>
</evidence>
<gene>
    <name evidence="7" type="ORF">H9751_09415</name>
</gene>
<feature type="transmembrane region" description="Helical" evidence="6">
    <location>
        <begin position="72"/>
        <end position="95"/>
    </location>
</feature>
<accession>A0A9D2QGR5</accession>
<feature type="transmembrane region" description="Helical" evidence="6">
    <location>
        <begin position="199"/>
        <end position="218"/>
    </location>
</feature>